<evidence type="ECO:0000256" key="1">
    <source>
        <dbReference type="SAM" id="MobiDB-lite"/>
    </source>
</evidence>
<feature type="region of interest" description="Disordered" evidence="1">
    <location>
        <begin position="22"/>
        <end position="76"/>
    </location>
</feature>
<feature type="compositionally biased region" description="Polar residues" evidence="1">
    <location>
        <begin position="26"/>
        <end position="35"/>
    </location>
</feature>
<organism evidence="2 3">
    <name type="scientific">Tilletia caries</name>
    <name type="common">wheat bunt fungus</name>
    <dbReference type="NCBI Taxonomy" id="13290"/>
    <lineage>
        <taxon>Eukaryota</taxon>
        <taxon>Fungi</taxon>
        <taxon>Dikarya</taxon>
        <taxon>Basidiomycota</taxon>
        <taxon>Ustilaginomycotina</taxon>
        <taxon>Exobasidiomycetes</taxon>
        <taxon>Tilletiales</taxon>
        <taxon>Tilletiaceae</taxon>
        <taxon>Tilletia</taxon>
    </lineage>
</organism>
<sequence length="1099" mass="123721">MAGVFRPALRSLASARCHAPMPPTSIAASASSQAEGQLWPESHAGPSRLSQPASRIDPKERSRAPSFMAGRDRSEMVAKGHQSSVISRQPDVALQSQPARLPGYGKGKARLIDEDDQPSWLSAPGPPFQPMPTGHPAQPLLYLPSRRELLGAISDDYLGFQSAWAKAFQHSSFKEAVSILRNHSGSDDIFRPTPPRLHKLANLLFLRLLDSVQTAQDVEIALECTRLLKSHVVYHAYALSVLAERALRDLKAAHLCRPLYEHAAALARRTEASHELHSVPSLRLATRQTTPRFASKRRSLAFQRERSSRRIRDMRVVQDLLLRLAFLLPSVRDLRSVQTARSLLYLVTSRCRVSRRLWDSTSNSDTHDWRPPRRILRMLHHISRSRRRIRRAFTHPPEFLAIISRAFLGSSSFNTSPYSAAALDTTVFVPPPLIPHPIRTFTPRRRRNYPSHLTYWRESSWLSCDLAQACVGIVSFLPVGHGAGRDRIWTYDLQPLLMAAVREERRKLAETALQQIMRLGLADPAQDDSGKLVSARASLPAQACFRARASPPIKIPVDASDVESQIERDAREAYQMFIMLQKMNRNARRPYGTPNPRSQAPMGYSHALSNVVHQVTSGSSILGPLIPPTTPSQTLQRQQQLQSREAQIYHTAARGVEVFAESSQYQTRDILICFGINHHGDERRATLHRPAGENHSFRASGLPTSIRQTSQAYVSAMRGFGKRGAFRASDALFRALVRRASSEESQYRLVRLDGSVLRELWLAVQFSAVTLDRQGKSTSFISHYVKERVDRILALIGLDVKGSRMSVSDCTLMRAIRVEPSAPLLAALIHGLRKWDMDAFAGLDLFFSCRERWPHLISDVSVLDSVLLASQRLVALPRGLPQRPSVVLDNVLDLFRRHLLAQHPSLCSLTGPSWGKVGSQARRDASARTRRRAVAKVRKATDEVGQFVVNFDARTFRSYFLLLSAKLRRILIECPRPIPGTVLRFVDELVLALAWMRELGIQPDVSILRSVFLPLKYVYRCQNQPWPKGVQRVTIREADGRTRVARDGMGPLSAWMDEWVDGELPSIKDVEIESARWERDLLAERERRQVPSSSPTFQE</sequence>
<reference evidence="2" key="1">
    <citation type="submission" date="2016-04" db="EMBL/GenBank/DDBJ databases">
        <authorList>
            <person name="Nguyen H.D."/>
            <person name="Kesanakurti P."/>
            <person name="Cullis J."/>
            <person name="Levesque C.A."/>
            <person name="Hambleton S."/>
        </authorList>
    </citation>
    <scope>NUCLEOTIDE SEQUENCE</scope>
    <source>
        <strain evidence="2">DAOMC 238032</strain>
    </source>
</reference>
<proteinExistence type="predicted"/>
<dbReference type="Proteomes" id="UP000077671">
    <property type="component" value="Unassembled WGS sequence"/>
</dbReference>
<reference evidence="2" key="2">
    <citation type="journal article" date="2019" name="IMA Fungus">
        <title>Genome sequencing and comparison of five Tilletia species to identify candidate genes for the detection of regulated species infecting wheat.</title>
        <authorList>
            <person name="Nguyen H.D.T."/>
            <person name="Sultana T."/>
            <person name="Kesanakurti P."/>
            <person name="Hambleton S."/>
        </authorList>
    </citation>
    <scope>NUCLEOTIDE SEQUENCE</scope>
    <source>
        <strain evidence="2">DAOMC 238032</strain>
    </source>
</reference>
<evidence type="ECO:0000313" key="3">
    <source>
        <dbReference type="Proteomes" id="UP000077671"/>
    </source>
</evidence>
<comment type="caution">
    <text evidence="2">The sequence shown here is derived from an EMBL/GenBank/DDBJ whole genome shotgun (WGS) entry which is preliminary data.</text>
</comment>
<dbReference type="EMBL" id="LWDD02000211">
    <property type="protein sequence ID" value="KAE8262696.1"/>
    <property type="molecule type" value="Genomic_DNA"/>
</dbReference>
<evidence type="ECO:0000313" key="2">
    <source>
        <dbReference type="EMBL" id="KAE8262696.1"/>
    </source>
</evidence>
<name>A0A177UIP7_9BASI</name>
<protein>
    <submittedName>
        <fullName evidence="2">Uncharacterized protein</fullName>
    </submittedName>
</protein>
<gene>
    <name evidence="2" type="ORF">A4X03_0g2248</name>
</gene>
<dbReference type="AlphaFoldDB" id="A0A177UIP7"/>
<accession>A0A177UIP7</accession>